<dbReference type="Proteomes" id="UP001275315">
    <property type="component" value="Unassembled WGS sequence"/>
</dbReference>
<protein>
    <submittedName>
        <fullName evidence="1">Uncharacterized protein</fullName>
    </submittedName>
</protein>
<accession>A0ABU5CVG1</accession>
<comment type="caution">
    <text evidence="1">The sequence shown here is derived from an EMBL/GenBank/DDBJ whole genome shotgun (WGS) entry which is preliminary data.</text>
</comment>
<evidence type="ECO:0000313" key="1">
    <source>
        <dbReference type="EMBL" id="MDY0409799.1"/>
    </source>
</evidence>
<proteinExistence type="predicted"/>
<name>A0ABU5CVG1_9BACI</name>
<dbReference type="RefSeq" id="WP_320380586.1">
    <property type="nucleotide sequence ID" value="NZ_JAWDIQ010000002.1"/>
</dbReference>
<dbReference type="EMBL" id="JAWDIQ010000002">
    <property type="protein sequence ID" value="MDY0409799.1"/>
    <property type="molecule type" value="Genomic_DNA"/>
</dbReference>
<sequence>MLNFFKKAKKNDDCCKIKIEEVKKEKKSCCNVKIEEVSETENHNDLKLNAESSCCSSKTE</sequence>
<reference evidence="1 2" key="1">
    <citation type="submission" date="2023-10" db="EMBL/GenBank/DDBJ databases">
        <title>Virgibacillus soli CC-YMP-6 genome.</title>
        <authorList>
            <person name="Miliotis G."/>
            <person name="Sengupta P."/>
            <person name="Hameed A."/>
            <person name="Chuvochina M."/>
            <person name="Mcdonagh F."/>
            <person name="Simpson A.C."/>
            <person name="Singh N.K."/>
            <person name="Rekha P.D."/>
            <person name="Raman K."/>
            <person name="Hugenholtz P."/>
            <person name="Venkateswaran K."/>
        </authorList>
    </citation>
    <scope>NUCLEOTIDE SEQUENCE [LARGE SCALE GENOMIC DNA]</scope>
    <source>
        <strain evidence="1 2">CC-YMP-6</strain>
    </source>
</reference>
<keyword evidence="2" id="KW-1185">Reference proteome</keyword>
<organism evidence="1 2">
    <name type="scientific">Paracerasibacillus soli</name>
    <dbReference type="NCBI Taxonomy" id="480284"/>
    <lineage>
        <taxon>Bacteria</taxon>
        <taxon>Bacillati</taxon>
        <taxon>Bacillota</taxon>
        <taxon>Bacilli</taxon>
        <taxon>Bacillales</taxon>
        <taxon>Bacillaceae</taxon>
        <taxon>Paracerasibacillus</taxon>
    </lineage>
</organism>
<gene>
    <name evidence="1" type="ORF">RWD45_16015</name>
</gene>
<evidence type="ECO:0000313" key="2">
    <source>
        <dbReference type="Proteomes" id="UP001275315"/>
    </source>
</evidence>